<evidence type="ECO:0000313" key="1">
    <source>
        <dbReference type="Ensembl" id="ENSPNAP00000068927.1"/>
    </source>
</evidence>
<evidence type="ECO:0008006" key="3">
    <source>
        <dbReference type="Google" id="ProtNLM"/>
    </source>
</evidence>
<dbReference type="PANTHER" id="PTHR33198:SF19">
    <property type="entry name" value="CCHC-TYPE DOMAIN-CONTAINING PROTEIN"/>
    <property type="match status" value="1"/>
</dbReference>
<protein>
    <recommendedName>
        <fullName evidence="3">Retrotransposon gag domain-containing protein</fullName>
    </recommendedName>
</protein>
<keyword evidence="2" id="KW-1185">Reference proteome</keyword>
<reference evidence="1" key="2">
    <citation type="submission" date="2025-08" db="UniProtKB">
        <authorList>
            <consortium name="Ensembl"/>
        </authorList>
    </citation>
    <scope>IDENTIFICATION</scope>
</reference>
<organism evidence="1 2">
    <name type="scientific">Pygocentrus nattereri</name>
    <name type="common">Red-bellied piranha</name>
    <dbReference type="NCBI Taxonomy" id="42514"/>
    <lineage>
        <taxon>Eukaryota</taxon>
        <taxon>Metazoa</taxon>
        <taxon>Chordata</taxon>
        <taxon>Craniata</taxon>
        <taxon>Vertebrata</taxon>
        <taxon>Euteleostomi</taxon>
        <taxon>Actinopterygii</taxon>
        <taxon>Neopterygii</taxon>
        <taxon>Teleostei</taxon>
        <taxon>Ostariophysi</taxon>
        <taxon>Characiformes</taxon>
        <taxon>Characoidei</taxon>
        <taxon>Pygocentrus</taxon>
    </lineage>
</organism>
<proteinExistence type="predicted"/>
<dbReference type="AlphaFoldDB" id="A0AAR2L2Q9"/>
<name>A0AAR2L2Q9_PYGNA</name>
<dbReference type="Ensembl" id="ENSPNAT00000076514.1">
    <property type="protein sequence ID" value="ENSPNAP00000068927.1"/>
    <property type="gene ID" value="ENSPNAG00000032628.1"/>
</dbReference>
<dbReference type="GeneTree" id="ENSGT00940000165756"/>
<evidence type="ECO:0000313" key="2">
    <source>
        <dbReference type="Proteomes" id="UP001501920"/>
    </source>
</evidence>
<reference evidence="1 2" key="1">
    <citation type="submission" date="2020-10" db="EMBL/GenBank/DDBJ databases">
        <title>Pygocentrus nattereri (red-bellied piranha) genome, fPygNat1, primary haplotype.</title>
        <authorList>
            <person name="Myers G."/>
            <person name="Meyer A."/>
            <person name="Karagic N."/>
            <person name="Pippel M."/>
            <person name="Winkler S."/>
            <person name="Tracey A."/>
            <person name="Wood J."/>
            <person name="Formenti G."/>
            <person name="Howe K."/>
            <person name="Fedrigo O."/>
            <person name="Jarvis E.D."/>
        </authorList>
    </citation>
    <scope>NUCLEOTIDE SEQUENCE [LARGE SCALE GENOMIC DNA]</scope>
</reference>
<reference evidence="1" key="3">
    <citation type="submission" date="2025-09" db="UniProtKB">
        <authorList>
            <consortium name="Ensembl"/>
        </authorList>
    </citation>
    <scope>IDENTIFICATION</scope>
</reference>
<dbReference type="Proteomes" id="UP001501920">
    <property type="component" value="Chromosome 7"/>
</dbReference>
<sequence length="237" mass="26617">MAVLTGSFGPFDESVETWEAYTERFDFFVAANSIKDEVKVVTFLSVMGAKVFSLLRSLVQPEKPGNMSYTDVVKVLDSRYSPKPLQIAERFRFHKQNQEEGETIAQYVAVLKRLTEHCDFKDNLDDALHDQLVCGLRSEVIQKRFLTEADLTLKKAIEIALSMELVAKAAQQLGVSARVVCPTGTKRQMCLYCPIKAEGNYGCPCSRECQPAQVIPWSSELLWPIHTPVGYLTETNA</sequence>
<dbReference type="PANTHER" id="PTHR33198">
    <property type="entry name" value="ANK_REP_REGION DOMAIN-CONTAINING PROTEIN-RELATED"/>
    <property type="match status" value="1"/>
</dbReference>
<accession>A0AAR2L2Q9</accession>